<gene>
    <name evidence="9" type="ORF">CHH72_20285</name>
</gene>
<dbReference type="Proteomes" id="UP000216207">
    <property type="component" value="Unassembled WGS sequence"/>
</dbReference>
<evidence type="ECO:0000259" key="8">
    <source>
        <dbReference type="Pfam" id="PF06808"/>
    </source>
</evidence>
<sequence length="427" mass="45743">MMLLLIVSVIVLLIVLNVPVAYAMLAGVAIYFIVNPSFMNETLTQRVVSGVESFPLLGIVFFITAGVLMNYTGITKRMLVFAKLVTGHLTGGLAKVNVLLSVLMGGLSGSNVADAAMQSKIVVPEMVKKGYAPGFSAALTATSSLITPILPPGIALILYGYVGNVSIGDLFIAGIIPGFLLAAILLVYVHFAAKKRGFEQEKNPFPSFKQVAIASKDALLALLLPILIIGGIRLGMFGPTEAGAVAVLYALVIGLFIYREMTFKDLVSAAKESVQIIATVMIIIAAGTAFGWMLTLEQVPQQLASAMTTSVEQPLAFLVLLLVFLLIVGMFIEGNVMLIILTPIFMPMLETYGIDPVHFGIFFILCLSIGTITPPIGTIMFTTASITKVKIETFIKEVIPFWLLLIGLTLIIIFIPALSLWLPSVLS</sequence>
<dbReference type="AlphaFoldDB" id="A0A268NV41"/>
<dbReference type="RefSeq" id="WP_095237011.1">
    <property type="nucleotide sequence ID" value="NZ_BOQQ01000008.1"/>
</dbReference>
<protein>
    <submittedName>
        <fullName evidence="9">C4-dicarboxylate ABC transporter</fullName>
    </submittedName>
</protein>
<dbReference type="PANTHER" id="PTHR33362">
    <property type="entry name" value="SIALIC ACID TRAP TRANSPORTER PERMEASE PROTEIN SIAT-RELATED"/>
    <property type="match status" value="1"/>
</dbReference>
<evidence type="ECO:0000313" key="9">
    <source>
        <dbReference type="EMBL" id="PAE87119.1"/>
    </source>
</evidence>
<feature type="transmembrane region" description="Helical" evidence="7">
    <location>
        <begin position="47"/>
        <end position="69"/>
    </location>
</feature>
<reference evidence="9 10" key="1">
    <citation type="submission" date="2017-07" db="EMBL/GenBank/DDBJ databases">
        <title>Isolation and whole genome analysis of endospore-forming bacteria from heroin.</title>
        <authorList>
            <person name="Kalinowski J."/>
            <person name="Ahrens B."/>
            <person name="Al-Dilaimi A."/>
            <person name="Winkler A."/>
            <person name="Wibberg D."/>
            <person name="Schleenbecker U."/>
            <person name="Ruckert C."/>
            <person name="Wolfel R."/>
            <person name="Grass G."/>
        </authorList>
    </citation>
    <scope>NUCLEOTIDE SEQUENCE [LARGE SCALE GENOMIC DNA]</scope>
    <source>
        <strain evidence="9 10">7539</strain>
    </source>
</reference>
<dbReference type="GO" id="GO:0022857">
    <property type="term" value="F:transmembrane transporter activity"/>
    <property type="evidence" value="ECO:0007669"/>
    <property type="project" value="TreeGrafter"/>
</dbReference>
<feature type="transmembrane region" description="Helical" evidence="7">
    <location>
        <begin position="135"/>
        <end position="159"/>
    </location>
</feature>
<comment type="caution">
    <text evidence="9">The sequence shown here is derived from an EMBL/GenBank/DDBJ whole genome shotgun (WGS) entry which is preliminary data.</text>
</comment>
<dbReference type="PIRSF" id="PIRSF006066">
    <property type="entry name" value="HI0050"/>
    <property type="match status" value="1"/>
</dbReference>
<comment type="subcellular location">
    <subcellularLocation>
        <location evidence="1">Cell inner membrane</location>
        <topology evidence="1">Multi-pass membrane protein</topology>
    </subcellularLocation>
</comment>
<name>A0A268NV41_SHOCL</name>
<evidence type="ECO:0000256" key="2">
    <source>
        <dbReference type="ARBA" id="ARBA00022475"/>
    </source>
</evidence>
<feature type="domain" description="TRAP C4-dicarboxylate transport system permease DctM subunit" evidence="8">
    <location>
        <begin position="9"/>
        <end position="418"/>
    </location>
</feature>
<keyword evidence="2" id="KW-1003">Cell membrane</keyword>
<evidence type="ECO:0000256" key="3">
    <source>
        <dbReference type="ARBA" id="ARBA00022519"/>
    </source>
</evidence>
<dbReference type="Pfam" id="PF06808">
    <property type="entry name" value="DctM"/>
    <property type="match status" value="1"/>
</dbReference>
<keyword evidence="4 7" id="KW-0812">Transmembrane</keyword>
<evidence type="ECO:0000313" key="10">
    <source>
        <dbReference type="Proteomes" id="UP000216207"/>
    </source>
</evidence>
<evidence type="ECO:0000256" key="5">
    <source>
        <dbReference type="ARBA" id="ARBA00022989"/>
    </source>
</evidence>
<keyword evidence="5 7" id="KW-1133">Transmembrane helix</keyword>
<feature type="transmembrane region" description="Helical" evidence="7">
    <location>
        <begin position="171"/>
        <end position="193"/>
    </location>
</feature>
<dbReference type="EMBL" id="NPCC01000042">
    <property type="protein sequence ID" value="PAE87119.1"/>
    <property type="molecule type" value="Genomic_DNA"/>
</dbReference>
<dbReference type="InterPro" id="IPR010656">
    <property type="entry name" value="DctM"/>
</dbReference>
<proteinExistence type="predicted"/>
<feature type="transmembrane region" description="Helical" evidence="7">
    <location>
        <begin position="273"/>
        <end position="295"/>
    </location>
</feature>
<organism evidence="9 10">
    <name type="scientific">Shouchella clausii</name>
    <name type="common">Alkalihalobacillus clausii</name>
    <dbReference type="NCBI Taxonomy" id="79880"/>
    <lineage>
        <taxon>Bacteria</taxon>
        <taxon>Bacillati</taxon>
        <taxon>Bacillota</taxon>
        <taxon>Bacilli</taxon>
        <taxon>Bacillales</taxon>
        <taxon>Bacillaceae</taxon>
        <taxon>Shouchella</taxon>
    </lineage>
</organism>
<dbReference type="GO" id="GO:0005886">
    <property type="term" value="C:plasma membrane"/>
    <property type="evidence" value="ECO:0007669"/>
    <property type="project" value="UniProtKB-SubCell"/>
</dbReference>
<evidence type="ECO:0000256" key="7">
    <source>
        <dbReference type="SAM" id="Phobius"/>
    </source>
</evidence>
<feature type="transmembrane region" description="Helical" evidence="7">
    <location>
        <begin position="357"/>
        <end position="381"/>
    </location>
</feature>
<feature type="transmembrane region" description="Helical" evidence="7">
    <location>
        <begin position="242"/>
        <end position="261"/>
    </location>
</feature>
<keyword evidence="3" id="KW-0997">Cell inner membrane</keyword>
<evidence type="ECO:0000256" key="1">
    <source>
        <dbReference type="ARBA" id="ARBA00004429"/>
    </source>
</evidence>
<dbReference type="InterPro" id="IPR004681">
    <property type="entry name" value="TRAP_DctM"/>
</dbReference>
<dbReference type="NCBIfam" id="TIGR00786">
    <property type="entry name" value="dctM"/>
    <property type="match status" value="1"/>
</dbReference>
<feature type="transmembrane region" description="Helical" evidence="7">
    <location>
        <begin position="401"/>
        <end position="422"/>
    </location>
</feature>
<evidence type="ECO:0000256" key="6">
    <source>
        <dbReference type="ARBA" id="ARBA00023136"/>
    </source>
</evidence>
<dbReference type="PANTHER" id="PTHR33362:SF4">
    <property type="entry name" value="2,3-DIKETO-L-GULONATE TRAP TRANSPORTER LARGE PERMEASE PROTEIN YIAN"/>
    <property type="match status" value="1"/>
</dbReference>
<accession>A0A268NV41</accession>
<evidence type="ECO:0000256" key="4">
    <source>
        <dbReference type="ARBA" id="ARBA00022692"/>
    </source>
</evidence>
<keyword evidence="6 7" id="KW-0472">Membrane</keyword>
<feature type="transmembrane region" description="Helical" evidence="7">
    <location>
        <begin position="315"/>
        <end position="345"/>
    </location>
</feature>
<feature type="transmembrane region" description="Helical" evidence="7">
    <location>
        <begin position="218"/>
        <end position="236"/>
    </location>
</feature>